<accession>L8TSA4</accession>
<dbReference type="PATRIC" id="fig|683150.5.peg.2302"/>
<feature type="transmembrane region" description="Helical" evidence="2">
    <location>
        <begin position="111"/>
        <end position="134"/>
    </location>
</feature>
<proteinExistence type="predicted"/>
<dbReference type="AlphaFoldDB" id="L8TSA4"/>
<protein>
    <recommendedName>
        <fullName evidence="5">Phage holin family protein</fullName>
    </recommendedName>
</protein>
<gene>
    <name evidence="3" type="ORF">G205_11649</name>
</gene>
<feature type="region of interest" description="Disordered" evidence="1">
    <location>
        <begin position="191"/>
        <end position="214"/>
    </location>
</feature>
<evidence type="ECO:0000313" key="4">
    <source>
        <dbReference type="Proteomes" id="UP000011189"/>
    </source>
</evidence>
<keyword evidence="2" id="KW-1133">Transmembrane helix</keyword>
<reference evidence="4" key="1">
    <citation type="journal article" date="2013" name="Genome Announc.">
        <title>Draft Genome Sequence of the 2-Chloro-4-Nitrophenol-Degrading Bacterium Arthrobacter sp. Strain SJCon.</title>
        <authorList>
            <person name="Vikram S."/>
            <person name="Kumar S."/>
            <person name="Vaidya B."/>
            <person name="Pinnaka A.K."/>
            <person name="Raghava G.P."/>
        </authorList>
    </citation>
    <scope>NUCLEOTIDE SEQUENCE [LARGE SCALE GENOMIC DNA]</scope>
    <source>
        <strain evidence="4">SJCon</strain>
    </source>
</reference>
<keyword evidence="2" id="KW-0472">Membrane</keyword>
<feature type="region of interest" description="Disordered" evidence="1">
    <location>
        <begin position="1"/>
        <end position="39"/>
    </location>
</feature>
<feature type="compositionally biased region" description="Polar residues" evidence="1">
    <location>
        <begin position="1"/>
        <end position="20"/>
    </location>
</feature>
<organism evidence="3 4">
    <name type="scientific">Arthrobacter nitrophenolicus</name>
    <dbReference type="NCBI Taxonomy" id="683150"/>
    <lineage>
        <taxon>Bacteria</taxon>
        <taxon>Bacillati</taxon>
        <taxon>Actinomycetota</taxon>
        <taxon>Actinomycetes</taxon>
        <taxon>Micrococcales</taxon>
        <taxon>Micrococcaceae</taxon>
        <taxon>Arthrobacter</taxon>
    </lineage>
</organism>
<comment type="caution">
    <text evidence="3">The sequence shown here is derived from an EMBL/GenBank/DDBJ whole genome shotgun (WGS) entry which is preliminary data.</text>
</comment>
<feature type="transmembrane region" description="Helical" evidence="2">
    <location>
        <begin position="76"/>
        <end position="105"/>
    </location>
</feature>
<sequence length="309" mass="32797">MPGTVPSTFLQDTEAGSNKTSKAEPMSGRHSGGTSPGLRITALPRTLKLLFRLAPRQLNDEIAFAKFELKRKGVQVGVAAAFFAVALVFLSFLVVGLIVAAIMGLATIMPAWLAALLVSAAFLLIALIGGLIGLRKFKKAMPLLPEETIRGIRHDVGVAREGSAFNAAVLDPDSPEAKAAKAAKEQAAAKAKAEKAAKAAEHDKEFPHASEPELARRLNQRRHHLTEVRDELGSELDVKTQAQYLLAAAQGKVREGQALALRAKDSAGARLAALSGSTGGLQKRWKPLAALAAAGTVLLVLLRKLIRTY</sequence>
<evidence type="ECO:0000313" key="3">
    <source>
        <dbReference type="EMBL" id="ELT44511.1"/>
    </source>
</evidence>
<dbReference type="EMBL" id="AOFD01000022">
    <property type="protein sequence ID" value="ELT44511.1"/>
    <property type="molecule type" value="Genomic_DNA"/>
</dbReference>
<evidence type="ECO:0000256" key="2">
    <source>
        <dbReference type="SAM" id="Phobius"/>
    </source>
</evidence>
<keyword evidence="2" id="KW-0812">Transmembrane</keyword>
<dbReference type="Pfam" id="PF07332">
    <property type="entry name" value="Phage_holin_3_6"/>
    <property type="match status" value="1"/>
</dbReference>
<name>L8TSA4_9MICC</name>
<dbReference type="InterPro" id="IPR009937">
    <property type="entry name" value="Phage_holin_3_6"/>
</dbReference>
<keyword evidence="4" id="KW-1185">Reference proteome</keyword>
<evidence type="ECO:0000256" key="1">
    <source>
        <dbReference type="SAM" id="MobiDB-lite"/>
    </source>
</evidence>
<dbReference type="Proteomes" id="UP000011189">
    <property type="component" value="Unassembled WGS sequence"/>
</dbReference>
<evidence type="ECO:0008006" key="5">
    <source>
        <dbReference type="Google" id="ProtNLM"/>
    </source>
</evidence>